<dbReference type="Pfam" id="PF00391">
    <property type="entry name" value="PEP-utilizers"/>
    <property type="match status" value="1"/>
</dbReference>
<evidence type="ECO:0000313" key="19">
    <source>
        <dbReference type="EMBL" id="TLM76448.1"/>
    </source>
</evidence>
<dbReference type="EMBL" id="VANI01000014">
    <property type="protein sequence ID" value="TLM76448.1"/>
    <property type="molecule type" value="Genomic_DNA"/>
</dbReference>
<name>A0ABY2UFS5_9GAMM</name>
<gene>
    <name evidence="19" type="primary">ppsA</name>
    <name evidence="19" type="ORF">FDY93_13800</name>
</gene>
<dbReference type="PROSITE" id="PS00370">
    <property type="entry name" value="PEP_ENZYMES_PHOS_SITE"/>
    <property type="match status" value="1"/>
</dbReference>
<evidence type="ECO:0000256" key="14">
    <source>
        <dbReference type="ARBA" id="ARBA00047700"/>
    </source>
</evidence>
<feature type="domain" description="Pyruvate phosphate dikinase AMP/ATP-binding" evidence="17">
    <location>
        <begin position="20"/>
        <end position="348"/>
    </location>
</feature>
<evidence type="ECO:0000256" key="4">
    <source>
        <dbReference type="ARBA" id="ARBA00007837"/>
    </source>
</evidence>
<dbReference type="Gene3D" id="3.30.1490.20">
    <property type="entry name" value="ATP-grasp fold, A domain"/>
    <property type="match status" value="1"/>
</dbReference>
<evidence type="ECO:0000256" key="9">
    <source>
        <dbReference type="ARBA" id="ARBA00022741"/>
    </source>
</evidence>
<dbReference type="Pfam" id="PF01326">
    <property type="entry name" value="PPDK_N"/>
    <property type="match status" value="1"/>
</dbReference>
<evidence type="ECO:0000256" key="15">
    <source>
        <dbReference type="PIRNR" id="PIRNR000854"/>
    </source>
</evidence>
<dbReference type="PANTHER" id="PTHR43030">
    <property type="entry name" value="PHOSPHOENOLPYRUVATE SYNTHASE"/>
    <property type="match status" value="1"/>
</dbReference>
<evidence type="ECO:0000259" key="18">
    <source>
        <dbReference type="Pfam" id="PF02896"/>
    </source>
</evidence>
<dbReference type="Gene3D" id="3.20.20.60">
    <property type="entry name" value="Phosphoenolpyruvate-binding domains"/>
    <property type="match status" value="1"/>
</dbReference>
<comment type="catalytic activity">
    <reaction evidence="14 15">
        <text>pyruvate + ATP + H2O = phosphoenolpyruvate + AMP + phosphate + 2 H(+)</text>
        <dbReference type="Rhea" id="RHEA:11364"/>
        <dbReference type="ChEBI" id="CHEBI:15361"/>
        <dbReference type="ChEBI" id="CHEBI:15377"/>
        <dbReference type="ChEBI" id="CHEBI:15378"/>
        <dbReference type="ChEBI" id="CHEBI:30616"/>
        <dbReference type="ChEBI" id="CHEBI:43474"/>
        <dbReference type="ChEBI" id="CHEBI:58702"/>
        <dbReference type="ChEBI" id="CHEBI:456215"/>
        <dbReference type="EC" id="2.7.9.2"/>
    </reaction>
</comment>
<comment type="pathway">
    <text evidence="3 15">Carbohydrate biosynthesis; gluconeogenesis.</text>
</comment>
<comment type="function">
    <text evidence="2 15">Catalyzes the phosphorylation of pyruvate to phosphoenolpyruvate.</text>
</comment>
<dbReference type="InterPro" id="IPR006319">
    <property type="entry name" value="PEP_synth"/>
</dbReference>
<dbReference type="Gene3D" id="3.50.30.10">
    <property type="entry name" value="Phosphohistidine domain"/>
    <property type="match status" value="1"/>
</dbReference>
<evidence type="ECO:0000259" key="16">
    <source>
        <dbReference type="Pfam" id="PF00391"/>
    </source>
</evidence>
<accession>A0ABY2UFS5</accession>
<comment type="similarity">
    <text evidence="4 15">Belongs to the PEP-utilizing enzyme family.</text>
</comment>
<dbReference type="Gene3D" id="3.30.470.20">
    <property type="entry name" value="ATP-grasp fold, B domain"/>
    <property type="match status" value="1"/>
</dbReference>
<evidence type="ECO:0000259" key="17">
    <source>
        <dbReference type="Pfam" id="PF01326"/>
    </source>
</evidence>
<dbReference type="EC" id="2.7.9.2" evidence="5 15"/>
<dbReference type="Proteomes" id="UP000306791">
    <property type="component" value="Unassembled WGS sequence"/>
</dbReference>
<feature type="domain" description="PEP-utilising enzyme mobile" evidence="16">
    <location>
        <begin position="395"/>
        <end position="464"/>
    </location>
</feature>
<keyword evidence="9 15" id="KW-0547">Nucleotide-binding</keyword>
<evidence type="ECO:0000256" key="7">
    <source>
        <dbReference type="ARBA" id="ARBA00022679"/>
    </source>
</evidence>
<dbReference type="PANTHER" id="PTHR43030:SF1">
    <property type="entry name" value="PHOSPHOENOLPYRUVATE SYNTHASE"/>
    <property type="match status" value="1"/>
</dbReference>
<dbReference type="InterPro" id="IPR008279">
    <property type="entry name" value="PEP-util_enz_mobile_dom"/>
</dbReference>
<keyword evidence="20" id="KW-1185">Reference proteome</keyword>
<dbReference type="NCBIfam" id="TIGR01418">
    <property type="entry name" value="PEP_synth"/>
    <property type="match status" value="1"/>
</dbReference>
<dbReference type="PIRSF" id="PIRSF000854">
    <property type="entry name" value="PEP_synthase"/>
    <property type="match status" value="1"/>
</dbReference>
<evidence type="ECO:0000313" key="20">
    <source>
        <dbReference type="Proteomes" id="UP000306791"/>
    </source>
</evidence>
<evidence type="ECO:0000256" key="5">
    <source>
        <dbReference type="ARBA" id="ARBA00011996"/>
    </source>
</evidence>
<keyword evidence="10 15" id="KW-0418">Kinase</keyword>
<dbReference type="PROSITE" id="PS00742">
    <property type="entry name" value="PEP_ENZYMES_2"/>
    <property type="match status" value="1"/>
</dbReference>
<keyword evidence="7 15" id="KW-0808">Transferase</keyword>
<comment type="caution">
    <text evidence="19">The sequence shown here is derived from an EMBL/GenBank/DDBJ whole genome shotgun (WGS) entry which is preliminary data.</text>
</comment>
<evidence type="ECO:0000256" key="2">
    <source>
        <dbReference type="ARBA" id="ARBA00002988"/>
    </source>
</evidence>
<feature type="domain" description="PEP-utilising enzyme C-terminal" evidence="18">
    <location>
        <begin position="487"/>
        <end position="793"/>
    </location>
</feature>
<dbReference type="NCBIfam" id="NF005057">
    <property type="entry name" value="PRK06464.1"/>
    <property type="match status" value="1"/>
</dbReference>
<evidence type="ECO:0000256" key="8">
    <source>
        <dbReference type="ARBA" id="ARBA00022723"/>
    </source>
</evidence>
<dbReference type="InterPro" id="IPR023151">
    <property type="entry name" value="PEP_util_CS"/>
</dbReference>
<evidence type="ECO:0000256" key="1">
    <source>
        <dbReference type="ARBA" id="ARBA00001946"/>
    </source>
</evidence>
<reference evidence="19 20" key="1">
    <citation type="submission" date="2019-05" db="EMBL/GenBank/DDBJ databases">
        <title>Microbulbifer harenosus sp. nov., an alginate-degrading bacterium isolated from coastal sand.</title>
        <authorList>
            <person name="Huang H."/>
            <person name="Mo K."/>
            <person name="Bao S."/>
        </authorList>
    </citation>
    <scope>NUCLEOTIDE SEQUENCE [LARGE SCALE GENOMIC DNA]</scope>
    <source>
        <strain evidence="19 20">HB161719</strain>
    </source>
</reference>
<protein>
    <recommendedName>
        <fullName evidence="6 15">Phosphoenolpyruvate synthase</fullName>
        <shortName evidence="15">PEP synthase</shortName>
        <ecNumber evidence="5 15">2.7.9.2</ecNumber>
    </recommendedName>
    <alternativeName>
        <fullName evidence="13 15">Pyruvate, water dikinase</fullName>
    </alternativeName>
</protein>
<dbReference type="SUPFAM" id="SSF52009">
    <property type="entry name" value="Phosphohistidine domain"/>
    <property type="match status" value="1"/>
</dbReference>
<dbReference type="InterPro" id="IPR018274">
    <property type="entry name" value="PEP_util_AS"/>
</dbReference>
<keyword evidence="12 15" id="KW-0460">Magnesium</keyword>
<keyword evidence="11 15" id="KW-0067">ATP-binding</keyword>
<dbReference type="RefSeq" id="WP_138236333.1">
    <property type="nucleotide sequence ID" value="NZ_CP185860.1"/>
</dbReference>
<evidence type="ECO:0000256" key="13">
    <source>
        <dbReference type="ARBA" id="ARBA00033470"/>
    </source>
</evidence>
<proteinExistence type="inferred from homology"/>
<dbReference type="InterPro" id="IPR000121">
    <property type="entry name" value="PEP_util_C"/>
</dbReference>
<evidence type="ECO:0000256" key="11">
    <source>
        <dbReference type="ARBA" id="ARBA00022840"/>
    </source>
</evidence>
<dbReference type="SUPFAM" id="SSF51621">
    <property type="entry name" value="Phosphoenolpyruvate/pyruvate domain"/>
    <property type="match status" value="1"/>
</dbReference>
<dbReference type="GO" id="GO:0008986">
    <property type="term" value="F:pyruvate, water dikinase activity"/>
    <property type="evidence" value="ECO:0007669"/>
    <property type="project" value="UniProtKB-EC"/>
</dbReference>
<comment type="cofactor">
    <cofactor evidence="1 15">
        <name>Mg(2+)</name>
        <dbReference type="ChEBI" id="CHEBI:18420"/>
    </cofactor>
</comment>
<dbReference type="InterPro" id="IPR040442">
    <property type="entry name" value="Pyrv_kinase-like_dom_sf"/>
</dbReference>
<dbReference type="InterPro" id="IPR036637">
    <property type="entry name" value="Phosphohistidine_dom_sf"/>
</dbReference>
<sequence length="805" mass="87810">MKDHQYIRWFKDIGLANLAEVGGKTASLGEIYRSLQPLGIRVPNGFAITSAAYRDMLDRADAWGALRSVLKTSTDGDPGQQHDAAKQARSIVYEAGLPDELVQQITAAYIELCEQYGPDLRVAVRSSATAEDLPDASFAGQHDSFLNIGNKEGLLEACRKCFASLFTARAISYREKNGFDHFKVSLAIAVMKMVRADLASSGVMFSLDTDSGFRDVVFITSAYGLGENIVQGTVDPDEFYVHKPTFALGHRCVLRRQLGAKQQTLVCDDDINSQKLHNIDTPEVKGGRFSLSDDDVLTLAHYAIETENHYSAQRGAPCPMDLEWAKDGDDGQLYLLQARPETVASRKPRNLLKRYHLRDKPDKAALLASGRAIGSAIASGTVRRVADVSALSSFRDGEILFAESTSPDWGPAMRRAAALVTERGGRTCHAAIVAREFGIPAIVGIGSDHQLDDGALVTLSCAEGDTGRVYRGEIPFEVTTTQLDQLPTPKTKVMINLGSPEQAFRLSALPCNGVGLARMEFIVNEYIKAHPMALACPDKVPEESARQALKALTEHYASGADFFIQKLSEGIGTIAAAFYPRPVIVRTSDFKTNEYARLIGGSHFEPHEENPMLGFRGAARYAHPAYAEGFALECAALKRAREDMGLTNIKVMIPFCRRIPEGEQVLQAMAEHGLRQGNNGLDVYVMCEIPNNVVQIDAFSQLFDGISIGSNDLTQLVLGVDRDSDVVAFDFDERDPGVMEMIRLAVEGAQRNGIPAGICGEAPSNYPEVAEYLVKLGITSISLSPDALLRTIEKVVVIEQQEQVS</sequence>
<dbReference type="Pfam" id="PF02896">
    <property type="entry name" value="PEP-utilizers_C"/>
    <property type="match status" value="1"/>
</dbReference>
<evidence type="ECO:0000256" key="6">
    <source>
        <dbReference type="ARBA" id="ARBA00021623"/>
    </source>
</evidence>
<organism evidence="19 20">
    <name type="scientific">Microbulbifer harenosus</name>
    <dbReference type="NCBI Taxonomy" id="2576840"/>
    <lineage>
        <taxon>Bacteria</taxon>
        <taxon>Pseudomonadati</taxon>
        <taxon>Pseudomonadota</taxon>
        <taxon>Gammaproteobacteria</taxon>
        <taxon>Cellvibrionales</taxon>
        <taxon>Microbulbiferaceae</taxon>
        <taxon>Microbulbifer</taxon>
    </lineage>
</organism>
<evidence type="ECO:0000256" key="3">
    <source>
        <dbReference type="ARBA" id="ARBA00004742"/>
    </source>
</evidence>
<evidence type="ECO:0000256" key="10">
    <source>
        <dbReference type="ARBA" id="ARBA00022777"/>
    </source>
</evidence>
<dbReference type="InterPro" id="IPR013815">
    <property type="entry name" value="ATP_grasp_subdomain_1"/>
</dbReference>
<dbReference type="SUPFAM" id="SSF56059">
    <property type="entry name" value="Glutathione synthetase ATP-binding domain-like"/>
    <property type="match status" value="1"/>
</dbReference>
<dbReference type="InterPro" id="IPR002192">
    <property type="entry name" value="PPDK_AMP/ATP-bd"/>
</dbReference>
<evidence type="ECO:0000256" key="12">
    <source>
        <dbReference type="ARBA" id="ARBA00022842"/>
    </source>
</evidence>
<dbReference type="InterPro" id="IPR015813">
    <property type="entry name" value="Pyrv/PenolPyrv_kinase-like_dom"/>
</dbReference>
<keyword evidence="8 15" id="KW-0479">Metal-binding</keyword>